<evidence type="ECO:0000259" key="6">
    <source>
        <dbReference type="SMART" id="SM00039"/>
    </source>
</evidence>
<reference evidence="7 8" key="1">
    <citation type="submission" date="2023-09" db="EMBL/GenBank/DDBJ databases">
        <title>Genomes of two closely related lineages of the louse Polyplax serrata with different host specificities.</title>
        <authorList>
            <person name="Martinu J."/>
            <person name="Tarabai H."/>
            <person name="Stefka J."/>
            <person name="Hypsa V."/>
        </authorList>
    </citation>
    <scope>NUCLEOTIDE SEQUENCE [LARGE SCALE GENOMIC DNA]</scope>
    <source>
        <strain evidence="7">98ZLc_SE</strain>
    </source>
</reference>
<feature type="chain" id="PRO_5047483582" description="Corticotropin-releasing factor domain-containing protein" evidence="5">
    <location>
        <begin position="18"/>
        <end position="204"/>
    </location>
</feature>
<evidence type="ECO:0000313" key="7">
    <source>
        <dbReference type="EMBL" id="KAK6633265.1"/>
    </source>
</evidence>
<proteinExistence type="predicted"/>
<feature type="compositionally biased region" description="Basic and acidic residues" evidence="4">
    <location>
        <begin position="182"/>
        <end position="191"/>
    </location>
</feature>
<evidence type="ECO:0000256" key="2">
    <source>
        <dbReference type="ARBA" id="ARBA00022525"/>
    </source>
</evidence>
<dbReference type="SMART" id="SM00039">
    <property type="entry name" value="CRF"/>
    <property type="match status" value="1"/>
</dbReference>
<keyword evidence="3" id="KW-0372">Hormone</keyword>
<feature type="compositionally biased region" description="Polar residues" evidence="4">
    <location>
        <begin position="157"/>
        <end position="168"/>
    </location>
</feature>
<name>A0ABR1B171_POLSC</name>
<comment type="subcellular location">
    <subcellularLocation>
        <location evidence="1">Secreted</location>
    </subcellularLocation>
</comment>
<accession>A0ABR1B171</accession>
<evidence type="ECO:0000313" key="8">
    <source>
        <dbReference type="Proteomes" id="UP001359485"/>
    </source>
</evidence>
<evidence type="ECO:0000256" key="1">
    <source>
        <dbReference type="ARBA" id="ARBA00004613"/>
    </source>
</evidence>
<feature type="region of interest" description="Disordered" evidence="4">
    <location>
        <begin position="155"/>
        <end position="191"/>
    </location>
</feature>
<gene>
    <name evidence="7" type="ORF">RUM44_003866</name>
</gene>
<keyword evidence="2" id="KW-0964">Secreted</keyword>
<comment type="caution">
    <text evidence="7">The sequence shown here is derived from an EMBL/GenBank/DDBJ whole genome shotgun (WGS) entry which is preliminary data.</text>
</comment>
<evidence type="ECO:0000256" key="5">
    <source>
        <dbReference type="SAM" id="SignalP"/>
    </source>
</evidence>
<protein>
    <recommendedName>
        <fullName evidence="6">Corticotropin-releasing factor domain-containing protein</fullName>
    </recommendedName>
</protein>
<organism evidence="7 8">
    <name type="scientific">Polyplax serrata</name>
    <name type="common">Common mouse louse</name>
    <dbReference type="NCBI Taxonomy" id="468196"/>
    <lineage>
        <taxon>Eukaryota</taxon>
        <taxon>Metazoa</taxon>
        <taxon>Ecdysozoa</taxon>
        <taxon>Arthropoda</taxon>
        <taxon>Hexapoda</taxon>
        <taxon>Insecta</taxon>
        <taxon>Pterygota</taxon>
        <taxon>Neoptera</taxon>
        <taxon>Paraneoptera</taxon>
        <taxon>Psocodea</taxon>
        <taxon>Troctomorpha</taxon>
        <taxon>Phthiraptera</taxon>
        <taxon>Anoplura</taxon>
        <taxon>Polyplacidae</taxon>
        <taxon>Polyplax</taxon>
    </lineage>
</organism>
<feature type="domain" description="Corticotropin-releasing factor" evidence="6">
    <location>
        <begin position="95"/>
        <end position="135"/>
    </location>
</feature>
<dbReference type="InterPro" id="IPR000187">
    <property type="entry name" value="CRF"/>
</dbReference>
<evidence type="ECO:0000256" key="3">
    <source>
        <dbReference type="ARBA" id="ARBA00022702"/>
    </source>
</evidence>
<feature type="signal peptide" evidence="5">
    <location>
        <begin position="1"/>
        <end position="17"/>
    </location>
</feature>
<evidence type="ECO:0000256" key="4">
    <source>
        <dbReference type="SAM" id="MobiDB-lite"/>
    </source>
</evidence>
<keyword evidence="8" id="KW-1185">Reference proteome</keyword>
<sequence length="204" mass="23857">MNHLTAVFVLILASTNASKYFRPEYQLQQDPIHVYANMLPFTVEDDRFPSKLSQVDELTNKWESPTDPRMMFITDLESLENILQEEPEEFRMKRMKASLSIDNPLDVLRHQYYKALARRMKFKSIEKNREHLIKTGKRSLAKEPGYRLKADFPVKGSQKNLATDNGSEGNERYSVRGNEQNSAREDAAMTRKYKNRLDDISYQT</sequence>
<dbReference type="Proteomes" id="UP001359485">
    <property type="component" value="Unassembled WGS sequence"/>
</dbReference>
<keyword evidence="5" id="KW-0732">Signal</keyword>
<dbReference type="EMBL" id="JAWJWF010000004">
    <property type="protein sequence ID" value="KAK6633265.1"/>
    <property type="molecule type" value="Genomic_DNA"/>
</dbReference>